<proteinExistence type="predicted"/>
<evidence type="ECO:0000313" key="2">
    <source>
        <dbReference type="EMBL" id="VDK37686.1"/>
    </source>
</evidence>
<dbReference type="Gene3D" id="3.40.50.150">
    <property type="entry name" value="Vaccinia Virus protein VP39"/>
    <property type="match status" value="1"/>
</dbReference>
<dbReference type="PANTHER" id="PTHR12843:SF5">
    <property type="entry name" value="EEF1A LYSINE METHYLTRANSFERASE 2"/>
    <property type="match status" value="1"/>
</dbReference>
<reference evidence="4" key="1">
    <citation type="submission" date="2016-06" db="UniProtKB">
        <authorList>
            <consortium name="WormBaseParasite"/>
        </authorList>
    </citation>
    <scope>IDENTIFICATION</scope>
</reference>
<organism evidence="4">
    <name type="scientific">Gongylonema pulchrum</name>
    <dbReference type="NCBI Taxonomy" id="637853"/>
    <lineage>
        <taxon>Eukaryota</taxon>
        <taxon>Metazoa</taxon>
        <taxon>Ecdysozoa</taxon>
        <taxon>Nematoda</taxon>
        <taxon>Chromadorea</taxon>
        <taxon>Rhabditida</taxon>
        <taxon>Spirurina</taxon>
        <taxon>Spiruromorpha</taxon>
        <taxon>Spiruroidea</taxon>
        <taxon>Gongylonematidae</taxon>
        <taxon>Gongylonema</taxon>
    </lineage>
</organism>
<sequence>MLGDGGEDEELTTSRLGTKEYWTEHYKLELKNFEEFGDGGEIWFGRAVENRIVKYITEKLQLSKLSRIIDFGCGNGSLLRALRRKGYVSLFGVDFFEEAVLLARKLTEDSNCCNIKFMRGDLLDEALDLSSFDIIIDKGTWDALSLSLDRDARLKKYRRNVCETLDHCGLFLVCSCNYTG</sequence>
<name>A0A183D2X7_9BILA</name>
<reference evidence="2 3" key="2">
    <citation type="submission" date="2018-11" db="EMBL/GenBank/DDBJ databases">
        <authorList>
            <consortium name="Pathogen Informatics"/>
        </authorList>
    </citation>
    <scope>NUCLEOTIDE SEQUENCE [LARGE SCALE GENOMIC DNA]</scope>
</reference>
<evidence type="ECO:0000259" key="1">
    <source>
        <dbReference type="Pfam" id="PF13847"/>
    </source>
</evidence>
<evidence type="ECO:0000313" key="3">
    <source>
        <dbReference type="Proteomes" id="UP000271098"/>
    </source>
</evidence>
<dbReference type="Proteomes" id="UP000271098">
    <property type="component" value="Unassembled WGS sequence"/>
</dbReference>
<dbReference type="SUPFAM" id="SSF53335">
    <property type="entry name" value="S-adenosyl-L-methionine-dependent methyltransferases"/>
    <property type="match status" value="1"/>
</dbReference>
<dbReference type="InterPro" id="IPR029063">
    <property type="entry name" value="SAM-dependent_MTases_sf"/>
</dbReference>
<dbReference type="InterPro" id="IPR025714">
    <property type="entry name" value="Methyltranfer_dom"/>
</dbReference>
<accession>A0A183D2X7</accession>
<dbReference type="PANTHER" id="PTHR12843">
    <property type="entry name" value="PROTEIN-LYSINE N-METHYLTRANSFERASE METTL10"/>
    <property type="match status" value="1"/>
</dbReference>
<dbReference type="EMBL" id="UYRT01004994">
    <property type="protein sequence ID" value="VDK37686.1"/>
    <property type="molecule type" value="Genomic_DNA"/>
</dbReference>
<dbReference type="Pfam" id="PF13847">
    <property type="entry name" value="Methyltransf_31"/>
    <property type="match status" value="1"/>
</dbReference>
<dbReference type="AlphaFoldDB" id="A0A183D2X7"/>
<feature type="domain" description="Methyltransferase" evidence="1">
    <location>
        <begin position="63"/>
        <end position="177"/>
    </location>
</feature>
<gene>
    <name evidence="2" type="ORF">GPUH_LOCUS3068</name>
</gene>
<dbReference type="WBParaSite" id="GPUH_0000307301-mRNA-1">
    <property type="protein sequence ID" value="GPUH_0000307301-mRNA-1"/>
    <property type="gene ID" value="GPUH_0000307301"/>
</dbReference>
<dbReference type="GO" id="GO:0005737">
    <property type="term" value="C:cytoplasm"/>
    <property type="evidence" value="ECO:0007669"/>
    <property type="project" value="TreeGrafter"/>
</dbReference>
<dbReference type="OrthoDB" id="540004at2759"/>
<dbReference type="CDD" id="cd02440">
    <property type="entry name" value="AdoMet_MTases"/>
    <property type="match status" value="1"/>
</dbReference>
<keyword evidence="3" id="KW-1185">Reference proteome</keyword>
<dbReference type="GO" id="GO:0016279">
    <property type="term" value="F:protein-lysine N-methyltransferase activity"/>
    <property type="evidence" value="ECO:0007669"/>
    <property type="project" value="TreeGrafter"/>
</dbReference>
<protein>
    <submittedName>
        <fullName evidence="4">Methyltranfer_dom domain-containing protein</fullName>
    </submittedName>
</protein>
<evidence type="ECO:0000313" key="4">
    <source>
        <dbReference type="WBParaSite" id="GPUH_0000307301-mRNA-1"/>
    </source>
</evidence>